<dbReference type="InterPro" id="IPR011055">
    <property type="entry name" value="Dup_hybrid_motif"/>
</dbReference>
<evidence type="ECO:0000313" key="4">
    <source>
        <dbReference type="Proteomes" id="UP000824048"/>
    </source>
</evidence>
<dbReference type="SUPFAM" id="SSF51261">
    <property type="entry name" value="Duplicated hybrid motif"/>
    <property type="match status" value="1"/>
</dbReference>
<name>A0A9D2J9U8_9FIRM</name>
<organism evidence="3 4">
    <name type="scientific">Candidatus Gemmiger excrementigallinarum</name>
    <dbReference type="NCBI Taxonomy" id="2838609"/>
    <lineage>
        <taxon>Bacteria</taxon>
        <taxon>Bacillati</taxon>
        <taxon>Bacillota</taxon>
        <taxon>Clostridia</taxon>
        <taxon>Eubacteriales</taxon>
        <taxon>Gemmiger</taxon>
    </lineage>
</organism>
<feature type="compositionally biased region" description="Low complexity" evidence="1">
    <location>
        <begin position="77"/>
        <end position="106"/>
    </location>
</feature>
<dbReference type="Pfam" id="PF01551">
    <property type="entry name" value="Peptidase_M23"/>
    <property type="match status" value="1"/>
</dbReference>
<evidence type="ECO:0000313" key="3">
    <source>
        <dbReference type="EMBL" id="HIZ41452.1"/>
    </source>
</evidence>
<evidence type="ECO:0000259" key="2">
    <source>
        <dbReference type="Pfam" id="PF01551"/>
    </source>
</evidence>
<feature type="region of interest" description="Disordered" evidence="1">
    <location>
        <begin position="51"/>
        <end position="106"/>
    </location>
</feature>
<dbReference type="Proteomes" id="UP000824048">
    <property type="component" value="Unassembled WGS sequence"/>
</dbReference>
<protein>
    <submittedName>
        <fullName evidence="3">M23 family metallopeptidase</fullName>
    </submittedName>
</protein>
<dbReference type="EMBL" id="DXBP01000019">
    <property type="protein sequence ID" value="HIZ41452.1"/>
    <property type="molecule type" value="Genomic_DNA"/>
</dbReference>
<dbReference type="InterPro" id="IPR016047">
    <property type="entry name" value="M23ase_b-sheet_dom"/>
</dbReference>
<dbReference type="InterPro" id="IPR050570">
    <property type="entry name" value="Cell_wall_metabolism_enzyme"/>
</dbReference>
<sequence>MNHIKSFFKEKGLYLFCLALVFAATAAGILALRSVVNNMSELTQLRKDALQEDSTWTQPDTTVNNPASDVPKPTTEPSAVPSASPSLSGAQSESAAASAGPAATAAPSAQPAASSAFWQAEPIVEFSGEELVYSETLGDWRTHNGADYAAKAGAEVSPVCGGTVTAVTEDGLWGTVVEITDQNEVLWRYCGLTEAVVSPGEGVTTATTLGKVGSIPAESKTASHIHLECLKKDAYQDPESMK</sequence>
<dbReference type="GO" id="GO:0004222">
    <property type="term" value="F:metalloendopeptidase activity"/>
    <property type="evidence" value="ECO:0007669"/>
    <property type="project" value="TreeGrafter"/>
</dbReference>
<feature type="domain" description="M23ase beta-sheet core" evidence="2">
    <location>
        <begin position="142"/>
        <end position="238"/>
    </location>
</feature>
<gene>
    <name evidence="3" type="ORF">H9811_02700</name>
</gene>
<evidence type="ECO:0000256" key="1">
    <source>
        <dbReference type="SAM" id="MobiDB-lite"/>
    </source>
</evidence>
<reference evidence="3" key="1">
    <citation type="journal article" date="2021" name="PeerJ">
        <title>Extensive microbial diversity within the chicken gut microbiome revealed by metagenomics and culture.</title>
        <authorList>
            <person name="Gilroy R."/>
            <person name="Ravi A."/>
            <person name="Getino M."/>
            <person name="Pursley I."/>
            <person name="Horton D.L."/>
            <person name="Alikhan N.F."/>
            <person name="Baker D."/>
            <person name="Gharbi K."/>
            <person name="Hall N."/>
            <person name="Watson M."/>
            <person name="Adriaenssens E.M."/>
            <person name="Foster-Nyarko E."/>
            <person name="Jarju S."/>
            <person name="Secka A."/>
            <person name="Antonio M."/>
            <person name="Oren A."/>
            <person name="Chaudhuri R.R."/>
            <person name="La Ragione R."/>
            <person name="Hildebrand F."/>
            <person name="Pallen M.J."/>
        </authorList>
    </citation>
    <scope>NUCLEOTIDE SEQUENCE</scope>
    <source>
        <strain evidence="3">ChiSxjej1B13-11774</strain>
    </source>
</reference>
<dbReference type="PANTHER" id="PTHR21666:SF291">
    <property type="entry name" value="STAGE II SPORULATION PROTEIN Q"/>
    <property type="match status" value="1"/>
</dbReference>
<dbReference type="Gene3D" id="2.70.70.10">
    <property type="entry name" value="Glucose Permease (Domain IIA)"/>
    <property type="match status" value="1"/>
</dbReference>
<proteinExistence type="predicted"/>
<accession>A0A9D2J9U8</accession>
<comment type="caution">
    <text evidence="3">The sequence shown here is derived from an EMBL/GenBank/DDBJ whole genome shotgun (WGS) entry which is preliminary data.</text>
</comment>
<feature type="compositionally biased region" description="Polar residues" evidence="1">
    <location>
        <begin position="52"/>
        <end position="67"/>
    </location>
</feature>
<reference evidence="3" key="2">
    <citation type="submission" date="2021-04" db="EMBL/GenBank/DDBJ databases">
        <authorList>
            <person name="Gilroy R."/>
        </authorList>
    </citation>
    <scope>NUCLEOTIDE SEQUENCE</scope>
    <source>
        <strain evidence="3">ChiSxjej1B13-11774</strain>
    </source>
</reference>
<dbReference type="PANTHER" id="PTHR21666">
    <property type="entry name" value="PEPTIDASE-RELATED"/>
    <property type="match status" value="1"/>
</dbReference>
<dbReference type="AlphaFoldDB" id="A0A9D2J9U8"/>
<dbReference type="CDD" id="cd12797">
    <property type="entry name" value="M23_peptidase"/>
    <property type="match status" value="1"/>
</dbReference>